<gene>
    <name evidence="1" type="ORF">LCI18_000857</name>
</gene>
<reference evidence="1" key="1">
    <citation type="submission" date="2021-11" db="EMBL/GenBank/DDBJ databases">
        <title>Fusarium solani-melongenae Genome sequencing and assembly.</title>
        <authorList>
            <person name="Xie S."/>
            <person name="Huang L."/>
            <person name="Zhang X."/>
        </authorList>
    </citation>
    <scope>NUCLEOTIDE SEQUENCE</scope>
    <source>
        <strain evidence="1">CRI 24-3</strain>
    </source>
</reference>
<sequence length="161" mass="17877">MSVQGARNINQATRQPRVCSRRIPPRSTIHTNHHALDHPSIHPLQRSPVHDSLNQQQQTPTTNRTSRSRTPEPACIAAGVCHPRHAYHAVQLIAATRPSAPFRAVPPSHVLCSHHAHSRHEDGTCGRGHFLSSAFLLWESLCRHCALLRPPCGSHWISSNP</sequence>
<evidence type="ECO:0000313" key="1">
    <source>
        <dbReference type="EMBL" id="UPK89922.1"/>
    </source>
</evidence>
<evidence type="ECO:0000313" key="2">
    <source>
        <dbReference type="Proteomes" id="UP000830768"/>
    </source>
</evidence>
<proteinExistence type="predicted"/>
<accession>A0ACD3YLR0</accession>
<dbReference type="EMBL" id="CP090030">
    <property type="protein sequence ID" value="UPK89922.1"/>
    <property type="molecule type" value="Genomic_DNA"/>
</dbReference>
<protein>
    <submittedName>
        <fullName evidence="1">Uncharacterized protein</fullName>
    </submittedName>
</protein>
<organism evidence="1 2">
    <name type="scientific">Fusarium solani subsp. cucurbitae</name>
    <name type="common">Neocosmosporum cucurbitae</name>
    <dbReference type="NCBI Taxonomy" id="2747967"/>
    <lineage>
        <taxon>Eukaryota</taxon>
        <taxon>Fungi</taxon>
        <taxon>Dikarya</taxon>
        <taxon>Ascomycota</taxon>
        <taxon>Pezizomycotina</taxon>
        <taxon>Sordariomycetes</taxon>
        <taxon>Hypocreomycetidae</taxon>
        <taxon>Hypocreales</taxon>
        <taxon>Nectriaceae</taxon>
        <taxon>Fusarium</taxon>
        <taxon>Fusarium solani species complex</taxon>
    </lineage>
</organism>
<keyword evidence="2" id="KW-1185">Reference proteome</keyword>
<name>A0ACD3YLR0_FUSSC</name>
<dbReference type="Proteomes" id="UP000830768">
    <property type="component" value="Chromosome 1"/>
</dbReference>